<reference evidence="1" key="1">
    <citation type="submission" date="2021-02" db="EMBL/GenBank/DDBJ databases">
        <authorList>
            <person name="Dougan E. K."/>
            <person name="Rhodes N."/>
            <person name="Thang M."/>
            <person name="Chan C."/>
        </authorList>
    </citation>
    <scope>NUCLEOTIDE SEQUENCE</scope>
</reference>
<dbReference type="EMBL" id="CAJNNV010032924">
    <property type="protein sequence ID" value="CAE8641527.1"/>
    <property type="molecule type" value="Genomic_DNA"/>
</dbReference>
<evidence type="ECO:0000313" key="1">
    <source>
        <dbReference type="EMBL" id="CAE8641527.1"/>
    </source>
</evidence>
<dbReference type="Proteomes" id="UP000654075">
    <property type="component" value="Unassembled WGS sequence"/>
</dbReference>
<sequence>MDAQQSRQPYGIHPQIQLLDQEDNSDQVQLCSTAPVWSQCVARGFLEREGRPEPLAELRQLRLCNVEDMTGVLGVIALLQLLLSRAIQGHLQIALYLQEGCQVCPATISIGMGRLQSLTVKRSG</sequence>
<comment type="caution">
    <text evidence="1">The sequence shown here is derived from an EMBL/GenBank/DDBJ whole genome shotgun (WGS) entry which is preliminary data.</text>
</comment>
<evidence type="ECO:0000313" key="2">
    <source>
        <dbReference type="Proteomes" id="UP000654075"/>
    </source>
</evidence>
<proteinExistence type="predicted"/>
<accession>A0A813HT19</accession>
<protein>
    <submittedName>
        <fullName evidence="1">Uncharacterized protein</fullName>
    </submittedName>
</protein>
<dbReference type="AlphaFoldDB" id="A0A813HT19"/>
<organism evidence="1 2">
    <name type="scientific">Polarella glacialis</name>
    <name type="common">Dinoflagellate</name>
    <dbReference type="NCBI Taxonomy" id="89957"/>
    <lineage>
        <taxon>Eukaryota</taxon>
        <taxon>Sar</taxon>
        <taxon>Alveolata</taxon>
        <taxon>Dinophyceae</taxon>
        <taxon>Suessiales</taxon>
        <taxon>Suessiaceae</taxon>
        <taxon>Polarella</taxon>
    </lineage>
</organism>
<gene>
    <name evidence="1" type="ORF">PGLA1383_LOCUS56150</name>
</gene>
<keyword evidence="2" id="KW-1185">Reference proteome</keyword>
<name>A0A813HT19_POLGL</name>